<keyword evidence="1" id="KW-0812">Transmembrane</keyword>
<dbReference type="Proteomes" id="UP000219036">
    <property type="component" value="Unassembled WGS sequence"/>
</dbReference>
<feature type="transmembrane region" description="Helical" evidence="1">
    <location>
        <begin position="246"/>
        <end position="267"/>
    </location>
</feature>
<evidence type="ECO:0008006" key="4">
    <source>
        <dbReference type="Google" id="ProtNLM"/>
    </source>
</evidence>
<keyword evidence="3" id="KW-1185">Reference proteome</keyword>
<feature type="transmembrane region" description="Helical" evidence="1">
    <location>
        <begin position="155"/>
        <end position="181"/>
    </location>
</feature>
<dbReference type="AlphaFoldDB" id="A0A285NLA5"/>
<feature type="transmembrane region" description="Helical" evidence="1">
    <location>
        <begin position="70"/>
        <end position="97"/>
    </location>
</feature>
<evidence type="ECO:0000313" key="3">
    <source>
        <dbReference type="Proteomes" id="UP000219036"/>
    </source>
</evidence>
<dbReference type="EMBL" id="OBEI01000010">
    <property type="protein sequence ID" value="SNZ10314.1"/>
    <property type="molecule type" value="Genomic_DNA"/>
</dbReference>
<evidence type="ECO:0000313" key="2">
    <source>
        <dbReference type="EMBL" id="SNZ10314.1"/>
    </source>
</evidence>
<proteinExistence type="predicted"/>
<gene>
    <name evidence="2" type="ORF">SAMN06265182_1817</name>
</gene>
<accession>A0A285NLA5</accession>
<sequence length="282" mass="30728">MASGLLALLDDVALIMDDLASATKAATKKTSALLADDLAVGAKKASGYASERELPVIWAIAKGSFVNKLVILPAVFLLSYFVPFLITPIILIGGIYLSYEGAEKIIDFVFHRGKAKKALKEMTEKEKIRSAIITDFILSLEIVIIALSTVQDKPFSVQVVTVSIIAFLATVGVYGLVALIVRMDDFGLSLMERYDGFLNKTGYFLIISLPYVIKALSVIGTVAMLAVGGGIFVHNTEFFHSIAERFIPYISDIFIGFFIGVIAVLIVKSLKFLKRLVYSEPS</sequence>
<protein>
    <recommendedName>
        <fullName evidence="4">Inner membrane protein YedI</fullName>
    </recommendedName>
</protein>
<feature type="transmembrane region" description="Helical" evidence="1">
    <location>
        <begin position="130"/>
        <end position="149"/>
    </location>
</feature>
<dbReference type="PANTHER" id="PTHR30503">
    <property type="entry name" value="INNER MEMBRANE PROTEIN YEDI"/>
    <property type="match status" value="1"/>
</dbReference>
<dbReference type="OrthoDB" id="9814178at2"/>
<keyword evidence="1" id="KW-1133">Transmembrane helix</keyword>
<feature type="transmembrane region" description="Helical" evidence="1">
    <location>
        <begin position="202"/>
        <end position="226"/>
    </location>
</feature>
<name>A0A285NLA5_9AQUI</name>
<dbReference type="PIRSF" id="PIRSF016660">
    <property type="entry name" value="YedI"/>
    <property type="match status" value="1"/>
</dbReference>
<dbReference type="GO" id="GO:0005886">
    <property type="term" value="C:plasma membrane"/>
    <property type="evidence" value="ECO:0007669"/>
    <property type="project" value="TreeGrafter"/>
</dbReference>
<keyword evidence="1" id="KW-0472">Membrane</keyword>
<dbReference type="InterPro" id="IPR008526">
    <property type="entry name" value="YedI"/>
</dbReference>
<evidence type="ECO:0000256" key="1">
    <source>
        <dbReference type="SAM" id="Phobius"/>
    </source>
</evidence>
<dbReference type="PANTHER" id="PTHR30503:SF3">
    <property type="entry name" value="INNER MEMBRANE PROTEIN YEDI"/>
    <property type="match status" value="1"/>
</dbReference>
<organism evidence="2 3">
    <name type="scientific">Persephonella hydrogeniphila</name>
    <dbReference type="NCBI Taxonomy" id="198703"/>
    <lineage>
        <taxon>Bacteria</taxon>
        <taxon>Pseudomonadati</taxon>
        <taxon>Aquificota</taxon>
        <taxon>Aquificia</taxon>
        <taxon>Aquificales</taxon>
        <taxon>Hydrogenothermaceae</taxon>
        <taxon>Persephonella</taxon>
    </lineage>
</organism>
<dbReference type="RefSeq" id="WP_097000972.1">
    <property type="nucleotide sequence ID" value="NZ_OBEI01000010.1"/>
</dbReference>
<dbReference type="Pfam" id="PF05661">
    <property type="entry name" value="DUF808"/>
    <property type="match status" value="1"/>
</dbReference>
<reference evidence="3" key="1">
    <citation type="submission" date="2017-09" db="EMBL/GenBank/DDBJ databases">
        <authorList>
            <person name="Varghese N."/>
            <person name="Submissions S."/>
        </authorList>
    </citation>
    <scope>NUCLEOTIDE SEQUENCE [LARGE SCALE GENOMIC DNA]</scope>
    <source>
        <strain evidence="3">DSM 15103</strain>
    </source>
</reference>